<dbReference type="PROSITE" id="PS50125">
    <property type="entry name" value="GUANYLATE_CYCLASE_2"/>
    <property type="match status" value="1"/>
</dbReference>
<dbReference type="CDD" id="cd07302">
    <property type="entry name" value="CHD"/>
    <property type="match status" value="1"/>
</dbReference>
<dbReference type="InterPro" id="IPR001054">
    <property type="entry name" value="A/G_cyclase"/>
</dbReference>
<organism evidence="3">
    <name type="scientific">Mycobacterium kansasii</name>
    <dbReference type="NCBI Taxonomy" id="1768"/>
    <lineage>
        <taxon>Bacteria</taxon>
        <taxon>Bacillati</taxon>
        <taxon>Actinomycetota</taxon>
        <taxon>Actinomycetes</taxon>
        <taxon>Mycobacteriales</taxon>
        <taxon>Mycobacteriaceae</taxon>
        <taxon>Mycobacterium</taxon>
    </lineage>
</organism>
<dbReference type="GO" id="GO:0006171">
    <property type="term" value="P:cAMP biosynthetic process"/>
    <property type="evidence" value="ECO:0007669"/>
    <property type="project" value="TreeGrafter"/>
</dbReference>
<dbReference type="InterPro" id="IPR032026">
    <property type="entry name" value="Ad_Cy_reg"/>
</dbReference>
<dbReference type="SUPFAM" id="SSF55073">
    <property type="entry name" value="Nucleotide cyclase"/>
    <property type="match status" value="1"/>
</dbReference>
<dbReference type="Pfam" id="PF00211">
    <property type="entry name" value="Guanylate_cyc"/>
    <property type="match status" value="1"/>
</dbReference>
<evidence type="ECO:0000259" key="2">
    <source>
        <dbReference type="PROSITE" id="PS50125"/>
    </source>
</evidence>
<accession>A0A653F415</accession>
<gene>
    <name evidence="3" type="ORF">BIN_B_04478</name>
</gene>
<comment type="similarity">
    <text evidence="1">Belongs to the adenylyl cyclase class-3 family.</text>
</comment>
<dbReference type="InterPro" id="IPR050697">
    <property type="entry name" value="Adenylyl/Guanylyl_Cyclase_3/4"/>
</dbReference>
<dbReference type="InterPro" id="IPR029787">
    <property type="entry name" value="Nucleotide_cyclase"/>
</dbReference>
<reference evidence="3" key="1">
    <citation type="submission" date="2019-05" db="EMBL/GenBank/DDBJ databases">
        <authorList>
            <person name="Naeem R."/>
            <person name="Antony C."/>
            <person name="Guan Q."/>
        </authorList>
    </citation>
    <scope>NUCLEOTIDE SEQUENCE</scope>
    <source>
        <strain evidence="3">3</strain>
    </source>
</reference>
<dbReference type="GO" id="GO:0035556">
    <property type="term" value="P:intracellular signal transduction"/>
    <property type="evidence" value="ECO:0007669"/>
    <property type="project" value="InterPro"/>
</dbReference>
<evidence type="ECO:0000256" key="1">
    <source>
        <dbReference type="ARBA" id="ARBA00005381"/>
    </source>
</evidence>
<dbReference type="Pfam" id="PF16701">
    <property type="entry name" value="Ad_Cy_reg"/>
    <property type="match status" value="1"/>
</dbReference>
<dbReference type="PANTHER" id="PTHR43081">
    <property type="entry name" value="ADENYLATE CYCLASE, TERMINAL-DIFFERENTIATION SPECIFIC-RELATED"/>
    <property type="match status" value="1"/>
</dbReference>
<dbReference type="Gene3D" id="3.30.70.1230">
    <property type="entry name" value="Nucleotide cyclase"/>
    <property type="match status" value="1"/>
</dbReference>
<dbReference type="EMBL" id="LR589368">
    <property type="protein sequence ID" value="VTP04477.1"/>
    <property type="molecule type" value="Genomic_DNA"/>
</dbReference>
<name>A0A653F415_MYCKA</name>
<dbReference type="AlphaFoldDB" id="A0A653F415"/>
<feature type="domain" description="Guanylate cyclase" evidence="2">
    <location>
        <begin position="248"/>
        <end position="355"/>
    </location>
</feature>
<sequence>MKGTAGLPNDPMLGVCGGAQRGSEGPRLLYVDAVSVEPDNNDVESLGLLDHLDGRARQERAELINWLLDRGFDVDQIRDAFIPMLLPANRAIGDDGTTVSAREISESSGVSLELLQRLHRAAGLVRVYDPDSPLRSRADAEAVLNAARLVDLGLDPARVGLVVRLLVEGLTGPAVALRRAALQASLSPGATELELAKAFEHLARQAEPLLGPMVDDLLRLVLRHSFETEAINVAERAAGTLPGARDVAVAFADLVGFTRLGEQLPPDDLGLIAFRLSDLAHDVTTSPVQFVKTIGDAVMLVCAEPPQLLTTVLDLVEAAAAEKILRLRVGFAFGRAISRSGDWYGSPVNMASRITHAAPSGAVWLTEAAREAIGDAPGLEWSFVGARHLRGIHGEVRLYAVRRAATG</sequence>
<evidence type="ECO:0000313" key="3">
    <source>
        <dbReference type="EMBL" id="VTP04477.1"/>
    </source>
</evidence>
<dbReference type="SMART" id="SM00044">
    <property type="entry name" value="CYCc"/>
    <property type="match status" value="1"/>
</dbReference>
<protein>
    <submittedName>
        <fullName evidence="3">pH-sensitive adenylate cyclase</fullName>
    </submittedName>
</protein>
<proteinExistence type="inferred from homology"/>
<dbReference type="PANTHER" id="PTHR43081:SF19">
    <property type="entry name" value="PH-SENSITIVE ADENYLATE CYCLASE RV1264"/>
    <property type="match status" value="1"/>
</dbReference>
<dbReference type="GO" id="GO:0004016">
    <property type="term" value="F:adenylate cyclase activity"/>
    <property type="evidence" value="ECO:0007669"/>
    <property type="project" value="UniProtKB-ARBA"/>
</dbReference>